<dbReference type="InterPro" id="IPR037523">
    <property type="entry name" value="VOC_core"/>
</dbReference>
<sequence>MTRPKLIGIAPQLIVPDVVQTAEYYRDVLGFEIIGYFLEPPVYTMVKRDEFQIHFGKADADFEINKNAYYKKGCTDLIIWVPEIDAFYEELRSRNAIIFQEITKRIYGSREFIIQDCNGYLITVGD</sequence>
<dbReference type="AlphaFoldDB" id="A0A497U122"/>
<dbReference type="InterPro" id="IPR004360">
    <property type="entry name" value="Glyas_Fos-R_dOase_dom"/>
</dbReference>
<reference evidence="2 4" key="1">
    <citation type="submission" date="2017-12" db="EMBL/GenBank/DDBJ databases">
        <title>Genomic Encyclopedia of Type Strains, Phase III (KMG-III): the genomes of soil and plant-associated and newly described type strains.</title>
        <authorList>
            <person name="Whitman W."/>
        </authorList>
    </citation>
    <scope>NUCLEOTIDE SEQUENCE [LARGE SCALE GENOMIC DNA]</scope>
    <source>
        <strain evidence="2 4">IP-10</strain>
    </source>
</reference>
<keyword evidence="4" id="KW-1185">Reference proteome</keyword>
<dbReference type="RefSeq" id="WP_101471746.1">
    <property type="nucleotide sequence ID" value="NZ_PJND01000007.1"/>
</dbReference>
<evidence type="ECO:0000313" key="4">
    <source>
        <dbReference type="Proteomes" id="UP000233767"/>
    </source>
</evidence>
<name>A0A497U122_9FLAO</name>
<protein>
    <recommendedName>
        <fullName evidence="1">VOC domain-containing protein</fullName>
    </recommendedName>
</protein>
<feature type="domain" description="VOC" evidence="1">
    <location>
        <begin position="5"/>
        <end position="126"/>
    </location>
</feature>
<dbReference type="InterPro" id="IPR029068">
    <property type="entry name" value="Glyas_Bleomycin-R_OHBP_Dase"/>
</dbReference>
<evidence type="ECO:0000313" key="3">
    <source>
        <dbReference type="EMBL" id="RLJ24360.1"/>
    </source>
</evidence>
<dbReference type="EMBL" id="PJND01000007">
    <property type="protein sequence ID" value="PKW30020.1"/>
    <property type="molecule type" value="Genomic_DNA"/>
</dbReference>
<gene>
    <name evidence="2" type="ORF">B0G92_1669</name>
    <name evidence="3" type="ORF">CLV50_2241</name>
</gene>
<dbReference type="Proteomes" id="UP000275027">
    <property type="component" value="Unassembled WGS sequence"/>
</dbReference>
<accession>A0A497U122</accession>
<dbReference type="Proteomes" id="UP000233767">
    <property type="component" value="Unassembled WGS sequence"/>
</dbReference>
<dbReference type="EMBL" id="RCCB01000012">
    <property type="protein sequence ID" value="RLJ24360.1"/>
    <property type="molecule type" value="Genomic_DNA"/>
</dbReference>
<proteinExistence type="predicted"/>
<dbReference type="Pfam" id="PF00903">
    <property type="entry name" value="Glyoxalase"/>
    <property type="match status" value="1"/>
</dbReference>
<dbReference type="Gene3D" id="3.10.180.10">
    <property type="entry name" value="2,3-Dihydroxybiphenyl 1,2-Dioxygenase, domain 1"/>
    <property type="match status" value="1"/>
</dbReference>
<evidence type="ECO:0000313" key="5">
    <source>
        <dbReference type="Proteomes" id="UP000275027"/>
    </source>
</evidence>
<organism evidence="3 5">
    <name type="scientific">Flavobacterium lindanitolerans</name>
    <dbReference type="NCBI Taxonomy" id="428988"/>
    <lineage>
        <taxon>Bacteria</taxon>
        <taxon>Pseudomonadati</taxon>
        <taxon>Bacteroidota</taxon>
        <taxon>Flavobacteriia</taxon>
        <taxon>Flavobacteriales</taxon>
        <taxon>Flavobacteriaceae</taxon>
        <taxon>Flavobacterium</taxon>
    </lineage>
</organism>
<evidence type="ECO:0000259" key="1">
    <source>
        <dbReference type="PROSITE" id="PS51819"/>
    </source>
</evidence>
<reference evidence="3 5" key="2">
    <citation type="submission" date="2018-10" db="EMBL/GenBank/DDBJ databases">
        <title>Genomic Encyclopedia of Archaeal and Bacterial Type Strains, Phase II (KMG-II): from individual species to whole genera.</title>
        <authorList>
            <person name="Goeker M."/>
        </authorList>
    </citation>
    <scope>NUCLEOTIDE SEQUENCE [LARGE SCALE GENOMIC DNA]</scope>
    <source>
        <strain evidence="3 5">DSM 21886</strain>
    </source>
</reference>
<comment type="caution">
    <text evidence="3">The sequence shown here is derived from an EMBL/GenBank/DDBJ whole genome shotgun (WGS) entry which is preliminary data.</text>
</comment>
<dbReference type="SUPFAM" id="SSF54593">
    <property type="entry name" value="Glyoxalase/Bleomycin resistance protein/Dihydroxybiphenyl dioxygenase"/>
    <property type="match status" value="1"/>
</dbReference>
<dbReference type="PROSITE" id="PS51819">
    <property type="entry name" value="VOC"/>
    <property type="match status" value="1"/>
</dbReference>
<evidence type="ECO:0000313" key="2">
    <source>
        <dbReference type="EMBL" id="PKW30020.1"/>
    </source>
</evidence>